<gene>
    <name evidence="5" type="ORF">SNAT2548_LOCUS9156</name>
</gene>
<dbReference type="EMBL" id="CAJNDS010000702">
    <property type="protein sequence ID" value="CAE7228893.1"/>
    <property type="molecule type" value="Genomic_DNA"/>
</dbReference>
<keyword evidence="6" id="KW-1185">Reference proteome</keyword>
<evidence type="ECO:0000259" key="4">
    <source>
        <dbReference type="Pfam" id="PF04577"/>
    </source>
</evidence>
<dbReference type="Pfam" id="PF04577">
    <property type="entry name" value="Glyco_transf_61"/>
    <property type="match status" value="1"/>
</dbReference>
<sequence>MWAKIWRCGGLFACSLKGSEPTEDNIFHLLVSFISRGLADLQAIASPTYAGARLAFPGIRFLHARELLFALGGGPVLFPHIHFNLVNWESWVLPSEDLHPPRLARTLIGPHPGLQQLPSTVIRSLRGLSSVSIPSPPGKRREHMASHTVLLIQRRPPAGRRLANEEQLLEGLVALHVPTRAEDLSLMSFAAQVEAVHQSSVLVGVHGQGLFNLIFLPAGAAVVEVAPCGVSSALTFNVAELFGVQFHDVLNTTCDEEFREKFEAMGCEPCWTPRRLSRAHHAWGLANRAAAMGLALVIALKFRVP</sequence>
<feature type="domain" description="Glycosyltransferase 61 catalytic" evidence="4">
    <location>
        <begin position="119"/>
        <end position="223"/>
    </location>
</feature>
<dbReference type="InterPro" id="IPR049625">
    <property type="entry name" value="Glyco_transf_61_cat"/>
</dbReference>
<dbReference type="AlphaFoldDB" id="A0A812KIZ9"/>
<evidence type="ECO:0000256" key="2">
    <source>
        <dbReference type="ARBA" id="ARBA00022679"/>
    </source>
</evidence>
<evidence type="ECO:0000256" key="3">
    <source>
        <dbReference type="ARBA" id="ARBA00023180"/>
    </source>
</evidence>
<protein>
    <recommendedName>
        <fullName evidence="4">Glycosyltransferase 61 catalytic domain-containing protein</fullName>
    </recommendedName>
</protein>
<name>A0A812KIZ9_9DINO</name>
<keyword evidence="1" id="KW-0328">Glycosyltransferase</keyword>
<evidence type="ECO:0000256" key="1">
    <source>
        <dbReference type="ARBA" id="ARBA00022676"/>
    </source>
</evidence>
<keyword evidence="3" id="KW-0325">Glycoprotein</keyword>
<accession>A0A812KIZ9</accession>
<proteinExistence type="predicted"/>
<comment type="caution">
    <text evidence="5">The sequence shown here is derived from an EMBL/GenBank/DDBJ whole genome shotgun (WGS) entry which is preliminary data.</text>
</comment>
<evidence type="ECO:0000313" key="5">
    <source>
        <dbReference type="EMBL" id="CAE7228893.1"/>
    </source>
</evidence>
<evidence type="ECO:0000313" key="6">
    <source>
        <dbReference type="Proteomes" id="UP000604046"/>
    </source>
</evidence>
<keyword evidence="2" id="KW-0808">Transferase</keyword>
<reference evidence="5" key="1">
    <citation type="submission" date="2021-02" db="EMBL/GenBank/DDBJ databases">
        <authorList>
            <person name="Dougan E. K."/>
            <person name="Rhodes N."/>
            <person name="Thang M."/>
            <person name="Chan C."/>
        </authorList>
    </citation>
    <scope>NUCLEOTIDE SEQUENCE</scope>
</reference>
<dbReference type="InterPro" id="IPR007657">
    <property type="entry name" value="Glycosyltransferase_61"/>
</dbReference>
<dbReference type="Proteomes" id="UP000604046">
    <property type="component" value="Unassembled WGS sequence"/>
</dbReference>
<dbReference type="OrthoDB" id="529273at2759"/>
<dbReference type="PANTHER" id="PTHR20961">
    <property type="entry name" value="GLYCOSYLTRANSFERASE"/>
    <property type="match status" value="1"/>
</dbReference>
<dbReference type="GO" id="GO:0016757">
    <property type="term" value="F:glycosyltransferase activity"/>
    <property type="evidence" value="ECO:0007669"/>
    <property type="project" value="UniProtKB-KW"/>
</dbReference>
<organism evidence="5 6">
    <name type="scientific">Symbiodinium natans</name>
    <dbReference type="NCBI Taxonomy" id="878477"/>
    <lineage>
        <taxon>Eukaryota</taxon>
        <taxon>Sar</taxon>
        <taxon>Alveolata</taxon>
        <taxon>Dinophyceae</taxon>
        <taxon>Suessiales</taxon>
        <taxon>Symbiodiniaceae</taxon>
        <taxon>Symbiodinium</taxon>
    </lineage>
</organism>